<dbReference type="CDD" id="cd17502">
    <property type="entry name" value="MFS_Azr1_MDR_like"/>
    <property type="match status" value="1"/>
</dbReference>
<name>A0A7C8N6N2_9PEZI</name>
<feature type="transmembrane region" description="Helical" evidence="10">
    <location>
        <begin position="677"/>
        <end position="700"/>
    </location>
</feature>
<evidence type="ECO:0000313" key="14">
    <source>
        <dbReference type="Proteomes" id="UP000481858"/>
    </source>
</evidence>
<dbReference type="Pfam" id="PF00067">
    <property type="entry name" value="p450"/>
    <property type="match status" value="1"/>
</dbReference>
<keyword evidence="4 8" id="KW-0479">Metal-binding</keyword>
<dbReference type="InterPro" id="IPR036259">
    <property type="entry name" value="MFS_trans_sf"/>
</dbReference>
<dbReference type="Pfam" id="PF07690">
    <property type="entry name" value="MFS_1"/>
    <property type="match status" value="1"/>
</dbReference>
<dbReference type="InterPro" id="IPR020846">
    <property type="entry name" value="MFS_dom"/>
</dbReference>
<dbReference type="Gene3D" id="1.20.1250.20">
    <property type="entry name" value="MFS general substrate transporter like domains"/>
    <property type="match status" value="1"/>
</dbReference>
<protein>
    <recommendedName>
        <fullName evidence="12">Major facilitator superfamily (MFS) profile domain-containing protein</fullName>
    </recommendedName>
</protein>
<evidence type="ECO:0000256" key="4">
    <source>
        <dbReference type="ARBA" id="ARBA00022723"/>
    </source>
</evidence>
<dbReference type="GO" id="GO:0022857">
    <property type="term" value="F:transmembrane transporter activity"/>
    <property type="evidence" value="ECO:0007669"/>
    <property type="project" value="InterPro"/>
</dbReference>
<dbReference type="PANTHER" id="PTHR23501">
    <property type="entry name" value="MAJOR FACILITATOR SUPERFAMILY"/>
    <property type="match status" value="1"/>
</dbReference>
<feature type="transmembrane region" description="Helical" evidence="10">
    <location>
        <begin position="743"/>
        <end position="763"/>
    </location>
</feature>
<dbReference type="GO" id="GO:0004497">
    <property type="term" value="F:monooxygenase activity"/>
    <property type="evidence" value="ECO:0007669"/>
    <property type="project" value="InterPro"/>
</dbReference>
<evidence type="ECO:0000256" key="11">
    <source>
        <dbReference type="SAM" id="SignalP"/>
    </source>
</evidence>
<keyword evidence="11" id="KW-0732">Signal</keyword>
<evidence type="ECO:0000256" key="10">
    <source>
        <dbReference type="SAM" id="Phobius"/>
    </source>
</evidence>
<feature type="transmembrane region" description="Helical" evidence="10">
    <location>
        <begin position="654"/>
        <end position="671"/>
    </location>
</feature>
<organism evidence="13 14">
    <name type="scientific">Xylaria multiplex</name>
    <dbReference type="NCBI Taxonomy" id="323545"/>
    <lineage>
        <taxon>Eukaryota</taxon>
        <taxon>Fungi</taxon>
        <taxon>Dikarya</taxon>
        <taxon>Ascomycota</taxon>
        <taxon>Pezizomycotina</taxon>
        <taxon>Sordariomycetes</taxon>
        <taxon>Xylariomycetidae</taxon>
        <taxon>Xylariales</taxon>
        <taxon>Xylariaceae</taxon>
        <taxon>Xylaria</taxon>
    </lineage>
</organism>
<dbReference type="Gene3D" id="1.10.630.10">
    <property type="entry name" value="Cytochrome P450"/>
    <property type="match status" value="2"/>
</dbReference>
<feature type="transmembrane region" description="Helical" evidence="10">
    <location>
        <begin position="980"/>
        <end position="1003"/>
    </location>
</feature>
<dbReference type="Proteomes" id="UP000481858">
    <property type="component" value="Unassembled WGS sequence"/>
</dbReference>
<dbReference type="InterPro" id="IPR001128">
    <property type="entry name" value="Cyt_P450"/>
</dbReference>
<dbReference type="GO" id="GO:0020037">
    <property type="term" value="F:heme binding"/>
    <property type="evidence" value="ECO:0007669"/>
    <property type="project" value="InterPro"/>
</dbReference>
<keyword evidence="7 10" id="KW-0472">Membrane</keyword>
<keyword evidence="5 10" id="KW-1133">Transmembrane helix</keyword>
<reference evidence="13 14" key="1">
    <citation type="submission" date="2019-12" db="EMBL/GenBank/DDBJ databases">
        <title>Draft genome sequence of the ascomycete Xylaria multiplex DSM 110363.</title>
        <authorList>
            <person name="Buettner E."/>
            <person name="Kellner H."/>
        </authorList>
    </citation>
    <scope>NUCLEOTIDE SEQUENCE [LARGE SCALE GENOMIC DNA]</scope>
    <source>
        <strain evidence="13 14">DSM 110363</strain>
    </source>
</reference>
<feature type="transmembrane region" description="Helical" evidence="10">
    <location>
        <begin position="712"/>
        <end position="731"/>
    </location>
</feature>
<dbReference type="InterPro" id="IPR036396">
    <property type="entry name" value="Cyt_P450_sf"/>
</dbReference>
<keyword evidence="6 8" id="KW-0408">Iron</keyword>
<feature type="signal peptide" evidence="11">
    <location>
        <begin position="1"/>
        <end position="17"/>
    </location>
</feature>
<comment type="subcellular location">
    <subcellularLocation>
        <location evidence="1">Membrane</location>
        <topology evidence="1">Multi-pass membrane protein</topology>
    </subcellularLocation>
</comment>
<feature type="transmembrane region" description="Helical" evidence="10">
    <location>
        <begin position="815"/>
        <end position="835"/>
    </location>
</feature>
<dbReference type="OrthoDB" id="10021397at2759"/>
<feature type="transmembrane region" description="Helical" evidence="10">
    <location>
        <begin position="893"/>
        <end position="913"/>
    </location>
</feature>
<feature type="compositionally biased region" description="Basic and acidic residues" evidence="9">
    <location>
        <begin position="528"/>
        <end position="537"/>
    </location>
</feature>
<feature type="transmembrane region" description="Helical" evidence="10">
    <location>
        <begin position="920"/>
        <end position="937"/>
    </location>
</feature>
<keyword evidence="2" id="KW-0813">Transport</keyword>
<feature type="binding site" description="axial binding residue" evidence="8">
    <location>
        <position position="430"/>
    </location>
    <ligand>
        <name>heme</name>
        <dbReference type="ChEBI" id="CHEBI:30413"/>
    </ligand>
    <ligandPart>
        <name>Fe</name>
        <dbReference type="ChEBI" id="CHEBI:18248"/>
    </ligandPart>
</feature>
<keyword evidence="3 10" id="KW-0812">Transmembrane</keyword>
<keyword evidence="14" id="KW-1185">Reference proteome</keyword>
<gene>
    <name evidence="13" type="ORF">GQX73_g3915</name>
</gene>
<dbReference type="GO" id="GO:0016705">
    <property type="term" value="F:oxidoreductase activity, acting on paired donors, with incorporation or reduction of molecular oxygen"/>
    <property type="evidence" value="ECO:0007669"/>
    <property type="project" value="InterPro"/>
</dbReference>
<feature type="region of interest" description="Disordered" evidence="9">
    <location>
        <begin position="519"/>
        <end position="561"/>
    </location>
</feature>
<evidence type="ECO:0000256" key="5">
    <source>
        <dbReference type="ARBA" id="ARBA00022989"/>
    </source>
</evidence>
<feature type="transmembrane region" description="Helical" evidence="10">
    <location>
        <begin position="856"/>
        <end position="873"/>
    </location>
</feature>
<accession>A0A7C8N6N2</accession>
<dbReference type="SUPFAM" id="SSF103473">
    <property type="entry name" value="MFS general substrate transporter"/>
    <property type="match status" value="1"/>
</dbReference>
<dbReference type="PROSITE" id="PS50850">
    <property type="entry name" value="MFS"/>
    <property type="match status" value="1"/>
</dbReference>
<evidence type="ECO:0000256" key="3">
    <source>
        <dbReference type="ARBA" id="ARBA00022692"/>
    </source>
</evidence>
<dbReference type="InterPro" id="IPR002401">
    <property type="entry name" value="Cyt_P450_E_grp-I"/>
</dbReference>
<keyword evidence="8" id="KW-0349">Heme</keyword>
<sequence length="1080" mass="118642">MASFSLFLTVLIIIAHAIHTLFNLVNNIRKAKGIGLPYTLSPIHELERWAYVTDPILRWYYRGYLLQGKGWPRWARFMVKDWHYEDKGRAHHEYGPLFVVVSPRGLVCYVADSHAALHINTKRRLFVKPPDKMKMLEPFGPNIGSLEGDVWKIHSRIASPSFDEYTQKLALLRYSWKDVYTAYIELDRYMNELLVQGMSELNNGGDPTKSKPNLLKAILKSSRESENRASGKMGAKVSLTNEEIKGNLFIFLLAGYDTTANTIIYACVILALYPNIQRKVLDEIDKFYKEERACDAPNKSSTEYLAKFQYLLAFMHEILRVFPVVIPIARQAVSDQELTIYSETFGNEKVTLPSGIDVVINNTAIHFSESYWPSPDILDPRRWLVRDSQTFDPSKPLTKEQEAELQKGIFSTQGNTKGTFMSFGEGPRACLGRNFAKVEFVAFFSRLLQNHSLEVGDDMSPEKIERNLRLLTMNTIYQSNRDAELNPRGIARVTKHSNPEALGFPTTIAAAATATTELGSNEDATDNQQHETEKRPAESGPTTLTGDRKETGQSQVSGHDIPEDVDSIEHLAEAGIEPKQYPSTWRALLLTVGLCLVTFATAVDNTIIATAIPSITEEFHSLDDIGWYASSYLLASTALQPSYGKVYTHFNIKWVYLAALVVFEVGSVVVATAESSIVLIIGRVVAGLGGGGLTSGGSTILTHAVPIEKRAVFNSAFASTFGIASVVGPLLGGVLTDNLSWRWCFWINLPLGAVAFITVIFVFRLPKRAKSSLSVKDRLRKLDVVGASFLVPGIVSLLLALHWGGIEYPWSDSRVWGTLLGFGLITAVFVGTQIYRGEDATIPPRIMARRAVLTSTLFQAIFSMGLYAHFYYLPFYFQVVRGTSAMDSGIRTIPYVAGLSILAVLAGIGVRVIGYYTPPALFGSAAFTVGAGLMYTLKVNTSQPKWVGYQVLAGAGAGAAFQMPLLAVQSSLPEKDVPIGNALVGFFLTLGSSIGVSIAQNIFSSRLRAALRAISGIDPEAIIAAGAAGARGATPPALLPDVLEAFNHAIMSTFIYPIATGGFGLILTLFWGWRSLKSNV</sequence>
<dbReference type="PRINTS" id="PR00463">
    <property type="entry name" value="EP450I"/>
</dbReference>
<proteinExistence type="predicted"/>
<feature type="transmembrane region" description="Helical" evidence="10">
    <location>
        <begin position="1054"/>
        <end position="1073"/>
    </location>
</feature>
<feature type="transmembrane region" description="Helical" evidence="10">
    <location>
        <begin position="587"/>
        <end position="613"/>
    </location>
</feature>
<evidence type="ECO:0000256" key="2">
    <source>
        <dbReference type="ARBA" id="ARBA00022448"/>
    </source>
</evidence>
<dbReference type="InParanoid" id="A0A7C8N6N2"/>
<dbReference type="GO" id="GO:0005506">
    <property type="term" value="F:iron ion binding"/>
    <property type="evidence" value="ECO:0007669"/>
    <property type="project" value="InterPro"/>
</dbReference>
<dbReference type="InterPro" id="IPR017972">
    <property type="entry name" value="Cyt_P450_CS"/>
</dbReference>
<evidence type="ECO:0000259" key="12">
    <source>
        <dbReference type="PROSITE" id="PS50850"/>
    </source>
</evidence>
<dbReference type="PRINTS" id="PR00385">
    <property type="entry name" value="P450"/>
</dbReference>
<dbReference type="FunFam" id="1.20.1720.10:FF:000012">
    <property type="entry name" value="MFS toxin efflux pump (AflT)"/>
    <property type="match status" value="1"/>
</dbReference>
<evidence type="ECO:0000256" key="7">
    <source>
        <dbReference type="ARBA" id="ARBA00023136"/>
    </source>
</evidence>
<dbReference type="PANTHER" id="PTHR23501:SF198">
    <property type="entry name" value="AZOLE RESISTANCE PROTEIN 1-RELATED"/>
    <property type="match status" value="1"/>
</dbReference>
<comment type="caution">
    <text evidence="13">The sequence shown here is derived from an EMBL/GenBank/DDBJ whole genome shotgun (WGS) entry which is preliminary data.</text>
</comment>
<evidence type="ECO:0000256" key="1">
    <source>
        <dbReference type="ARBA" id="ARBA00004141"/>
    </source>
</evidence>
<evidence type="ECO:0000256" key="8">
    <source>
        <dbReference type="PIRSR" id="PIRSR602401-1"/>
    </source>
</evidence>
<dbReference type="PROSITE" id="PS00086">
    <property type="entry name" value="CYTOCHROME_P450"/>
    <property type="match status" value="1"/>
</dbReference>
<feature type="domain" description="Major facilitator superfamily (MFS) profile" evidence="12">
    <location>
        <begin position="590"/>
        <end position="1076"/>
    </location>
</feature>
<dbReference type="FunFam" id="1.20.1250.20:FF:000196">
    <property type="entry name" value="MFS toxin efflux pump (AflT)"/>
    <property type="match status" value="1"/>
</dbReference>
<dbReference type="EMBL" id="WUBL01000033">
    <property type="protein sequence ID" value="KAF2969676.1"/>
    <property type="molecule type" value="Genomic_DNA"/>
</dbReference>
<evidence type="ECO:0000256" key="9">
    <source>
        <dbReference type="SAM" id="MobiDB-lite"/>
    </source>
</evidence>
<feature type="transmembrane region" description="Helical" evidence="10">
    <location>
        <begin position="784"/>
        <end position="803"/>
    </location>
</feature>
<evidence type="ECO:0000256" key="6">
    <source>
        <dbReference type="ARBA" id="ARBA00023004"/>
    </source>
</evidence>
<comment type="cofactor">
    <cofactor evidence="8">
        <name>heme</name>
        <dbReference type="ChEBI" id="CHEBI:30413"/>
    </cofactor>
</comment>
<dbReference type="AlphaFoldDB" id="A0A7C8N6N2"/>
<dbReference type="GO" id="GO:0005886">
    <property type="term" value="C:plasma membrane"/>
    <property type="evidence" value="ECO:0007669"/>
    <property type="project" value="TreeGrafter"/>
</dbReference>
<feature type="transmembrane region" description="Helical" evidence="10">
    <location>
        <begin position="625"/>
        <end position="642"/>
    </location>
</feature>
<dbReference type="SUPFAM" id="SSF48264">
    <property type="entry name" value="Cytochrome P450"/>
    <property type="match status" value="1"/>
</dbReference>
<feature type="chain" id="PRO_5028884476" description="Major facilitator superfamily (MFS) profile domain-containing protein" evidence="11">
    <location>
        <begin position="18"/>
        <end position="1080"/>
    </location>
</feature>
<dbReference type="InterPro" id="IPR011701">
    <property type="entry name" value="MFS"/>
</dbReference>
<feature type="transmembrane region" description="Helical" evidence="10">
    <location>
        <begin position="949"/>
        <end position="968"/>
    </location>
</feature>
<evidence type="ECO:0000313" key="13">
    <source>
        <dbReference type="EMBL" id="KAF2969676.1"/>
    </source>
</evidence>